<dbReference type="InterPro" id="IPR029058">
    <property type="entry name" value="AB_hydrolase_fold"/>
</dbReference>
<feature type="active site" description="Charge relay system" evidence="2">
    <location>
        <position position="244"/>
    </location>
</feature>
<feature type="active site" description="Charge relay system" evidence="2">
    <location>
        <position position="357"/>
    </location>
</feature>
<dbReference type="EMBL" id="SNXS01000016">
    <property type="protein sequence ID" value="TDP60462.1"/>
    <property type="molecule type" value="Genomic_DNA"/>
</dbReference>
<dbReference type="InParanoid" id="A0A4V3CSF8"/>
<evidence type="ECO:0000313" key="5">
    <source>
        <dbReference type="EMBL" id="TDP60462.1"/>
    </source>
</evidence>
<feature type="active site" description="Charge relay system" evidence="2">
    <location>
        <position position="392"/>
    </location>
</feature>
<sequence>MTRATLTATPSDALQPTAIAITAAGFAPGETVRITSTLVDDAGVTWAAHGHFVADAQGEIDLATAPSEHGTYEGVDAAGLLWSMRPPSDTDRQFMIDATEKAHKLGSPQIDPVKPHVFELSASTDGQLRASTTLSLRRLAEGIEQVPLRDGRLRGQVFRWKERRLPDGRKRGCIFTFTGSGGGLELGYAPVLASLGYDVVCLAYFAYDDLPKFIAAIPLEYFEEGFQWAQQALGAETIAIQGASRGGELVMALASFLPEYVQGVIGIVPMYTTSVGWDPDKGFGGPSFTFRGEPIPHCGAGDDPDWDRMRRIGLAEPKGYALTPEYRKTLEEPETRANPLPVERAGGPVLLISGVDDQMWPSAWGSDLIVNRLRAKAFKHPYRHLCLKETGHITPFPNTVTTFTPAVLHSLLGIFLACGGTPAGTARTSRQSWDAMVAHYHSVFGY</sequence>
<dbReference type="GO" id="GO:0006637">
    <property type="term" value="P:acyl-CoA metabolic process"/>
    <property type="evidence" value="ECO:0007669"/>
    <property type="project" value="InterPro"/>
</dbReference>
<dbReference type="RefSeq" id="WP_166652207.1">
    <property type="nucleotide sequence ID" value="NZ_SNXS01000016.1"/>
</dbReference>
<accession>A0A4V3CSF8</accession>
<dbReference type="Gene3D" id="2.60.40.2240">
    <property type="entry name" value="Acyl-CoA thioester hydrolase/BAAT N-terminal domain"/>
    <property type="match status" value="1"/>
</dbReference>
<dbReference type="InterPro" id="IPR006862">
    <property type="entry name" value="Thio_Ohase/aa_AcTrfase"/>
</dbReference>
<dbReference type="GO" id="GO:0006631">
    <property type="term" value="P:fatty acid metabolic process"/>
    <property type="evidence" value="ECO:0007669"/>
    <property type="project" value="TreeGrafter"/>
</dbReference>
<evidence type="ECO:0000259" key="3">
    <source>
        <dbReference type="Pfam" id="PF04775"/>
    </source>
</evidence>
<evidence type="ECO:0000256" key="2">
    <source>
        <dbReference type="PIRSR" id="PIRSR016521-1"/>
    </source>
</evidence>
<keyword evidence="5" id="KW-0808">Transferase</keyword>
<gene>
    <name evidence="5" type="ORF">DES47_11662</name>
</gene>
<dbReference type="InterPro" id="IPR042490">
    <property type="entry name" value="Thio_Ohase/BAAT_N"/>
</dbReference>
<dbReference type="SUPFAM" id="SSF53474">
    <property type="entry name" value="alpha/beta-Hydrolases"/>
    <property type="match status" value="1"/>
</dbReference>
<dbReference type="AlphaFoldDB" id="A0A4V3CSF8"/>
<feature type="domain" description="BAAT/Acyl-CoA thioester hydrolase C-terminal" evidence="4">
    <location>
        <begin position="217"/>
        <end position="441"/>
    </location>
</feature>
<dbReference type="PANTHER" id="PTHR10824">
    <property type="entry name" value="ACYL-COENZYME A THIOESTERASE-RELATED"/>
    <property type="match status" value="1"/>
</dbReference>
<dbReference type="PANTHER" id="PTHR10824:SF4">
    <property type="entry name" value="ACYL-COENZYME A THIOESTERASE 1-LIKE"/>
    <property type="match status" value="1"/>
</dbReference>
<reference evidence="5 6" key="1">
    <citation type="submission" date="2019-03" db="EMBL/GenBank/DDBJ databases">
        <title>Genomic Encyclopedia of Type Strains, Phase IV (KMG-IV): sequencing the most valuable type-strain genomes for metagenomic binning, comparative biology and taxonomic classification.</title>
        <authorList>
            <person name="Goeker M."/>
        </authorList>
    </citation>
    <scope>NUCLEOTIDE SEQUENCE [LARGE SCALE GENOMIC DNA]</scope>
    <source>
        <strain evidence="5 6">DSM 16998</strain>
    </source>
</reference>
<dbReference type="GO" id="GO:0016740">
    <property type="term" value="F:transferase activity"/>
    <property type="evidence" value="ECO:0007669"/>
    <property type="project" value="UniProtKB-KW"/>
</dbReference>
<dbReference type="InterPro" id="IPR016662">
    <property type="entry name" value="Acyl-CoA_thioEstase_long-chain"/>
</dbReference>
<dbReference type="Pfam" id="PF04775">
    <property type="entry name" value="Bile_Hydr_Trans"/>
    <property type="match status" value="1"/>
</dbReference>
<dbReference type="GO" id="GO:0047617">
    <property type="term" value="F:fatty acyl-CoA hydrolase activity"/>
    <property type="evidence" value="ECO:0007669"/>
    <property type="project" value="TreeGrafter"/>
</dbReference>
<evidence type="ECO:0000313" key="6">
    <source>
        <dbReference type="Proteomes" id="UP000295361"/>
    </source>
</evidence>
<dbReference type="Proteomes" id="UP000295361">
    <property type="component" value="Unassembled WGS sequence"/>
</dbReference>
<organism evidence="5 6">
    <name type="scientific">Roseateles toxinivorans</name>
    <dbReference type="NCBI Taxonomy" id="270368"/>
    <lineage>
        <taxon>Bacteria</taxon>
        <taxon>Pseudomonadati</taxon>
        <taxon>Pseudomonadota</taxon>
        <taxon>Betaproteobacteria</taxon>
        <taxon>Burkholderiales</taxon>
        <taxon>Sphaerotilaceae</taxon>
        <taxon>Roseateles</taxon>
    </lineage>
</organism>
<proteinExistence type="inferred from homology"/>
<dbReference type="PIRSF" id="PIRSF016521">
    <property type="entry name" value="Acyl-CoA_hydro"/>
    <property type="match status" value="1"/>
</dbReference>
<feature type="domain" description="Acyl-CoA thioester hydrolase/bile acid-CoA amino acid N-acetyltransferase" evidence="3">
    <location>
        <begin position="18"/>
        <end position="149"/>
    </location>
</feature>
<keyword evidence="5" id="KW-0378">Hydrolase</keyword>
<comment type="similarity">
    <text evidence="1">Belongs to the C/M/P thioester hydrolase family.</text>
</comment>
<dbReference type="Gene3D" id="3.40.50.1820">
    <property type="entry name" value="alpha/beta hydrolase"/>
    <property type="match status" value="1"/>
</dbReference>
<comment type="caution">
    <text evidence="5">The sequence shown here is derived from an EMBL/GenBank/DDBJ whole genome shotgun (WGS) entry which is preliminary data.</text>
</comment>
<evidence type="ECO:0000259" key="4">
    <source>
        <dbReference type="Pfam" id="PF08840"/>
    </source>
</evidence>
<dbReference type="InterPro" id="IPR014940">
    <property type="entry name" value="BAAT_C"/>
</dbReference>
<dbReference type="Pfam" id="PF08840">
    <property type="entry name" value="BAAT_C"/>
    <property type="match status" value="1"/>
</dbReference>
<protein>
    <submittedName>
        <fullName evidence="5">Acyl-CoA thioester hydrolase/bile acid acetyltransferase-like protein</fullName>
    </submittedName>
</protein>
<keyword evidence="6" id="KW-1185">Reference proteome</keyword>
<name>A0A4V3CSF8_9BURK</name>
<evidence type="ECO:0000256" key="1">
    <source>
        <dbReference type="ARBA" id="ARBA00006538"/>
    </source>
</evidence>